<organism evidence="2 3">
    <name type="scientific">Aurantimicrobium photophilum</name>
    <dbReference type="NCBI Taxonomy" id="1987356"/>
    <lineage>
        <taxon>Bacteria</taxon>
        <taxon>Bacillati</taxon>
        <taxon>Actinomycetota</taxon>
        <taxon>Actinomycetes</taxon>
        <taxon>Micrococcales</taxon>
        <taxon>Microbacteriaceae</taxon>
        <taxon>Aurantimicrobium</taxon>
    </lineage>
</organism>
<evidence type="ECO:0008006" key="4">
    <source>
        <dbReference type="Google" id="ProtNLM"/>
    </source>
</evidence>
<sequence>MSAANNELPFELQIRLDNQQETGVFADFASIWHTPSSFVLDFISVVQPAMLRKTEDGSEAPPLMNGTVCSRVRIPPEQIFQIIKALEIQSQQWLSESGRSEPPPPWNPDFSRETN</sequence>
<dbReference type="KEGG" id="aum:AURMO_00410"/>
<reference evidence="2 3" key="1">
    <citation type="submission" date="2017-10" db="EMBL/GenBank/DDBJ databases">
        <title>Genome of an Actinobacterium that displays light-enhanced growth.</title>
        <authorList>
            <person name="Maresca J.A."/>
            <person name="Hempel P."/>
            <person name="Shevchenko O."/>
            <person name="Miller K.J."/>
            <person name="Hahn M.W."/>
        </authorList>
    </citation>
    <scope>NUCLEOTIDE SEQUENCE [LARGE SCALE GENOMIC DNA]</scope>
    <source>
        <strain evidence="2 3">MWH-Mo1</strain>
    </source>
</reference>
<dbReference type="Proteomes" id="UP000246894">
    <property type="component" value="Chromosome"/>
</dbReference>
<dbReference type="AlphaFoldDB" id="A0A2Z3RW00"/>
<evidence type="ECO:0000313" key="2">
    <source>
        <dbReference type="EMBL" id="AWR21027.1"/>
    </source>
</evidence>
<evidence type="ECO:0000256" key="1">
    <source>
        <dbReference type="SAM" id="MobiDB-lite"/>
    </source>
</evidence>
<protein>
    <recommendedName>
        <fullName evidence="4">DUF3467 domain-containing protein</fullName>
    </recommendedName>
</protein>
<name>A0A2Z3RW00_9MICO</name>
<dbReference type="RefSeq" id="WP_110232917.1">
    <property type="nucleotide sequence ID" value="NZ_CP023994.1"/>
</dbReference>
<dbReference type="OrthoDB" id="5189198at2"/>
<gene>
    <name evidence="2" type="ORF">AURMO_00410</name>
</gene>
<dbReference type="EMBL" id="CP023994">
    <property type="protein sequence ID" value="AWR21027.1"/>
    <property type="molecule type" value="Genomic_DNA"/>
</dbReference>
<accession>A0A2Z3RW00</accession>
<proteinExistence type="predicted"/>
<dbReference type="InterPro" id="IPR021857">
    <property type="entry name" value="DUF3467"/>
</dbReference>
<feature type="region of interest" description="Disordered" evidence="1">
    <location>
        <begin position="93"/>
        <end position="115"/>
    </location>
</feature>
<dbReference type="Pfam" id="PF11950">
    <property type="entry name" value="DUF3467"/>
    <property type="match status" value="1"/>
</dbReference>
<keyword evidence="3" id="KW-1185">Reference proteome</keyword>
<evidence type="ECO:0000313" key="3">
    <source>
        <dbReference type="Proteomes" id="UP000246894"/>
    </source>
</evidence>